<dbReference type="GO" id="GO:0016020">
    <property type="term" value="C:membrane"/>
    <property type="evidence" value="ECO:0007669"/>
    <property type="project" value="UniProtKB-SubCell"/>
</dbReference>
<feature type="transmembrane region" description="Helical" evidence="5">
    <location>
        <begin position="198"/>
        <end position="216"/>
    </location>
</feature>
<dbReference type="PANTHER" id="PTHR37422">
    <property type="entry name" value="TEICHURONIC ACID BIOSYNTHESIS PROTEIN TUAE"/>
    <property type="match status" value="1"/>
</dbReference>
<dbReference type="EMBL" id="CP022684">
    <property type="protein sequence ID" value="AUM13604.1"/>
    <property type="molecule type" value="Genomic_DNA"/>
</dbReference>
<evidence type="ECO:0000256" key="5">
    <source>
        <dbReference type="SAM" id="Phobius"/>
    </source>
</evidence>
<evidence type="ECO:0000256" key="3">
    <source>
        <dbReference type="ARBA" id="ARBA00022989"/>
    </source>
</evidence>
<dbReference type="InterPro" id="IPR051533">
    <property type="entry name" value="WaaL-like"/>
</dbReference>
<evidence type="ECO:0000313" key="7">
    <source>
        <dbReference type="EMBL" id="AUM13604.1"/>
    </source>
</evidence>
<reference evidence="8" key="1">
    <citation type="submission" date="2017-08" db="EMBL/GenBank/DDBJ databases">
        <title>Direct submision.</title>
        <authorList>
            <person name="Kim S.-J."/>
            <person name="Rhee S.-K."/>
        </authorList>
    </citation>
    <scope>NUCLEOTIDE SEQUENCE [LARGE SCALE GENOMIC DNA]</scope>
    <source>
        <strain evidence="8">GI5</strain>
    </source>
</reference>
<feature type="transmembrane region" description="Helical" evidence="5">
    <location>
        <begin position="174"/>
        <end position="191"/>
    </location>
</feature>
<feature type="transmembrane region" description="Helical" evidence="5">
    <location>
        <begin position="108"/>
        <end position="126"/>
    </location>
</feature>
<keyword evidence="8" id="KW-1185">Reference proteome</keyword>
<evidence type="ECO:0000256" key="4">
    <source>
        <dbReference type="ARBA" id="ARBA00023136"/>
    </source>
</evidence>
<feature type="transmembrane region" description="Helical" evidence="5">
    <location>
        <begin position="222"/>
        <end position="238"/>
    </location>
</feature>
<dbReference type="PANTHER" id="PTHR37422:SF13">
    <property type="entry name" value="LIPOPOLYSACCHARIDE BIOSYNTHESIS PROTEIN PA4999-RELATED"/>
    <property type="match status" value="1"/>
</dbReference>
<feature type="transmembrane region" description="Helical" evidence="5">
    <location>
        <begin position="42"/>
        <end position="64"/>
    </location>
</feature>
<name>A0A2K9LRZ5_9GAMM</name>
<gene>
    <name evidence="7" type="ORF">Kalk_14760</name>
</gene>
<dbReference type="Pfam" id="PF04932">
    <property type="entry name" value="Wzy_C"/>
    <property type="match status" value="1"/>
</dbReference>
<keyword evidence="3 5" id="KW-1133">Transmembrane helix</keyword>
<evidence type="ECO:0000313" key="8">
    <source>
        <dbReference type="Proteomes" id="UP000235116"/>
    </source>
</evidence>
<feature type="transmembrane region" description="Helical" evidence="5">
    <location>
        <begin position="84"/>
        <end position="102"/>
    </location>
</feature>
<dbReference type="Proteomes" id="UP000235116">
    <property type="component" value="Chromosome"/>
</dbReference>
<accession>A0A2K9LRZ5</accession>
<dbReference type="InterPro" id="IPR007016">
    <property type="entry name" value="O-antigen_ligase-rel_domated"/>
</dbReference>
<feature type="transmembrane region" description="Helical" evidence="5">
    <location>
        <begin position="135"/>
        <end position="154"/>
    </location>
</feature>
<feature type="transmembrane region" description="Helical" evidence="5">
    <location>
        <begin position="347"/>
        <end position="365"/>
    </location>
</feature>
<organism evidence="7 8">
    <name type="scientific">Ketobacter alkanivorans</name>
    <dbReference type="NCBI Taxonomy" id="1917421"/>
    <lineage>
        <taxon>Bacteria</taxon>
        <taxon>Pseudomonadati</taxon>
        <taxon>Pseudomonadota</taxon>
        <taxon>Gammaproteobacteria</taxon>
        <taxon>Pseudomonadales</taxon>
        <taxon>Ketobacteraceae</taxon>
        <taxon>Ketobacter</taxon>
    </lineage>
</organism>
<dbReference type="AlphaFoldDB" id="A0A2K9LRZ5"/>
<evidence type="ECO:0000259" key="6">
    <source>
        <dbReference type="Pfam" id="PF04932"/>
    </source>
</evidence>
<evidence type="ECO:0000256" key="2">
    <source>
        <dbReference type="ARBA" id="ARBA00022692"/>
    </source>
</evidence>
<sequence>MLNLTLFIVSYLGGFIMAFTSHTAWAFMLYQFIYFMNPLGRWWSYMIPSISYSFFTVILMLIVFTWKLKEHSQNRLMAAPQFKWIFMIAAGYAIASGYASLPSVHSDATINFIKMVVILSVAYKLVDTSNKLDGILYAYIAGTAYIGYLAYQVGRDSTGRVEGIGTVDAPDSNGIAAAIAPSAVLCLYFFWIHNKKLAKFSIAVAGAFIANAIVLINSRASFLAIIGGNLYFLAYMFFSSHQRTNQKSSAVAVVFMGLIAASFLIDQTAIERFLSIKEQEMTEEQQTGATRVFFWIAAMDMAKDHPFGAGAAGFEAHAPEYLPEDMDTGFSRNRSVHSTWFEALTDLGYPGIFMLIMLLYSSFWATRQTKKELARRKDFDNYYKVVAIEGALISFIIAMSFMNRFRAELLYWCVLFTACAYNIYVVKQIAEEEPANSRRRVRQTRSPQLKGS</sequence>
<dbReference type="KEGG" id="kak:Kalk_14760"/>
<feature type="transmembrane region" description="Helical" evidence="5">
    <location>
        <begin position="409"/>
        <end position="430"/>
    </location>
</feature>
<evidence type="ECO:0000256" key="1">
    <source>
        <dbReference type="ARBA" id="ARBA00004141"/>
    </source>
</evidence>
<comment type="subcellular location">
    <subcellularLocation>
        <location evidence="1">Membrane</location>
        <topology evidence="1">Multi-pass membrane protein</topology>
    </subcellularLocation>
</comment>
<feature type="transmembrane region" description="Helical" evidence="5">
    <location>
        <begin position="385"/>
        <end position="403"/>
    </location>
</feature>
<proteinExistence type="predicted"/>
<keyword evidence="2 5" id="KW-0812">Transmembrane</keyword>
<feature type="domain" description="O-antigen ligase-related" evidence="6">
    <location>
        <begin position="207"/>
        <end position="356"/>
    </location>
</feature>
<keyword evidence="4 5" id="KW-0472">Membrane</keyword>
<protein>
    <recommendedName>
        <fullName evidence="6">O-antigen ligase-related domain-containing protein</fullName>
    </recommendedName>
</protein>
<feature type="transmembrane region" description="Helical" evidence="5">
    <location>
        <begin position="250"/>
        <end position="270"/>
    </location>
</feature>